<protein>
    <submittedName>
        <fullName evidence="2">Uncharacterized protein</fullName>
    </submittedName>
</protein>
<keyword evidence="1" id="KW-0472">Membrane</keyword>
<organism evidence="2 3">
    <name type="scientific">Prunus dulcis</name>
    <name type="common">Almond</name>
    <name type="synonym">Amygdalus dulcis</name>
    <dbReference type="NCBI Taxonomy" id="3755"/>
    <lineage>
        <taxon>Eukaryota</taxon>
        <taxon>Viridiplantae</taxon>
        <taxon>Streptophyta</taxon>
        <taxon>Embryophyta</taxon>
        <taxon>Tracheophyta</taxon>
        <taxon>Spermatophyta</taxon>
        <taxon>Magnoliopsida</taxon>
        <taxon>eudicotyledons</taxon>
        <taxon>Gunneridae</taxon>
        <taxon>Pentapetalae</taxon>
        <taxon>rosids</taxon>
        <taxon>fabids</taxon>
        <taxon>Rosales</taxon>
        <taxon>Rosaceae</taxon>
        <taxon>Amygdaloideae</taxon>
        <taxon>Amygdaleae</taxon>
        <taxon>Prunus</taxon>
    </lineage>
</organism>
<dbReference type="EMBL" id="CABIKO010000044">
    <property type="protein sequence ID" value="VVA20546.1"/>
    <property type="molecule type" value="Genomic_DNA"/>
</dbReference>
<dbReference type="Proteomes" id="UP000327085">
    <property type="component" value="Chromosome 1"/>
</dbReference>
<keyword evidence="1" id="KW-1133">Transmembrane helix</keyword>
<feature type="non-terminal residue" evidence="2">
    <location>
        <position position="107"/>
    </location>
</feature>
<reference evidence="3" key="1">
    <citation type="journal article" date="2020" name="Plant J.">
        <title>Transposons played a major role in the diversification between the closely related almond and peach genomes: results from the almond genome sequence.</title>
        <authorList>
            <person name="Alioto T."/>
            <person name="Alexiou K.G."/>
            <person name="Bardil A."/>
            <person name="Barteri F."/>
            <person name="Castanera R."/>
            <person name="Cruz F."/>
            <person name="Dhingra A."/>
            <person name="Duval H."/>
            <person name="Fernandez I Marti A."/>
            <person name="Frias L."/>
            <person name="Galan B."/>
            <person name="Garcia J.L."/>
            <person name="Howad W."/>
            <person name="Gomez-Garrido J."/>
            <person name="Gut M."/>
            <person name="Julca I."/>
            <person name="Morata J."/>
            <person name="Puigdomenech P."/>
            <person name="Ribeca P."/>
            <person name="Rubio Cabetas M.J."/>
            <person name="Vlasova A."/>
            <person name="Wirthensohn M."/>
            <person name="Garcia-Mas J."/>
            <person name="Gabaldon T."/>
            <person name="Casacuberta J.M."/>
            <person name="Arus P."/>
        </authorList>
    </citation>
    <scope>NUCLEOTIDE SEQUENCE [LARGE SCALE GENOMIC DNA]</scope>
    <source>
        <strain evidence="3">cv. Texas</strain>
    </source>
</reference>
<keyword evidence="1" id="KW-0812">Transmembrane</keyword>
<dbReference type="AlphaFoldDB" id="A0A5E4EYH1"/>
<gene>
    <name evidence="2" type="ORF">ALMOND_2B005417</name>
</gene>
<feature type="transmembrane region" description="Helical" evidence="1">
    <location>
        <begin position="73"/>
        <end position="91"/>
    </location>
</feature>
<name>A0A5E4EYH1_PRUDU</name>
<proteinExistence type="predicted"/>
<accession>A0A5E4EYH1</accession>
<dbReference type="InParanoid" id="A0A5E4EYH1"/>
<evidence type="ECO:0000313" key="3">
    <source>
        <dbReference type="Proteomes" id="UP000327085"/>
    </source>
</evidence>
<evidence type="ECO:0000313" key="2">
    <source>
        <dbReference type="EMBL" id="VVA20546.1"/>
    </source>
</evidence>
<sequence>MYKSENQIWAVRKLRRCSTFKAGNHIGDDVPEAFREASAWDWRKKKKALREALTLMEIWKVSFFVFVKCARRVAFGLLLRVGVFNLVGLLYRTVWSCQLHYPTSLKR</sequence>
<evidence type="ECO:0000256" key="1">
    <source>
        <dbReference type="SAM" id="Phobius"/>
    </source>
</evidence>